<keyword evidence="2" id="KW-1185">Reference proteome</keyword>
<evidence type="ECO:0000313" key="1">
    <source>
        <dbReference type="EMBL" id="KAJ0018624.1"/>
    </source>
</evidence>
<comment type="caution">
    <text evidence="1">The sequence shown here is derived from an EMBL/GenBank/DDBJ whole genome shotgun (WGS) entry which is preliminary data.</text>
</comment>
<sequence>MIRSLTRSALVYSPLYRQSFFVSASKFTAAEPASFSGRRGGCFNLRAMSASSSGIAGESKVQQQEIKLLDGYHDNYGGVVIKMNDPMDPNLFVSMLKSSISQWRNQAPLGHSILKTGGRRRSNHSFLKPAFLRPKSRGGKGGKALRSRFFCSWILRNHKNPYLEWDSNSAPFEILRRVALWRAQYDESCKLCSGGSYCLSLASMVESVGA</sequence>
<organism evidence="1 2">
    <name type="scientific">Pistacia integerrima</name>
    <dbReference type="NCBI Taxonomy" id="434235"/>
    <lineage>
        <taxon>Eukaryota</taxon>
        <taxon>Viridiplantae</taxon>
        <taxon>Streptophyta</taxon>
        <taxon>Embryophyta</taxon>
        <taxon>Tracheophyta</taxon>
        <taxon>Spermatophyta</taxon>
        <taxon>Magnoliopsida</taxon>
        <taxon>eudicotyledons</taxon>
        <taxon>Gunneridae</taxon>
        <taxon>Pentapetalae</taxon>
        <taxon>rosids</taxon>
        <taxon>malvids</taxon>
        <taxon>Sapindales</taxon>
        <taxon>Anacardiaceae</taxon>
        <taxon>Pistacia</taxon>
    </lineage>
</organism>
<proteinExistence type="predicted"/>
<evidence type="ECO:0000313" key="2">
    <source>
        <dbReference type="Proteomes" id="UP001163603"/>
    </source>
</evidence>
<protein>
    <submittedName>
        <fullName evidence="1">Uncharacterized protein</fullName>
    </submittedName>
</protein>
<gene>
    <name evidence="1" type="ORF">Pint_09419</name>
</gene>
<accession>A0ACC0XJZ4</accession>
<dbReference type="EMBL" id="CM047747">
    <property type="protein sequence ID" value="KAJ0018624.1"/>
    <property type="molecule type" value="Genomic_DNA"/>
</dbReference>
<reference evidence="2" key="1">
    <citation type="journal article" date="2023" name="G3 (Bethesda)">
        <title>Genome assembly and association tests identify interacting loci associated with vigor, precocity, and sex in interspecific pistachio rootstocks.</title>
        <authorList>
            <person name="Palmer W."/>
            <person name="Jacygrad E."/>
            <person name="Sagayaradj S."/>
            <person name="Cavanaugh K."/>
            <person name="Han R."/>
            <person name="Bertier L."/>
            <person name="Beede B."/>
            <person name="Kafkas S."/>
            <person name="Golino D."/>
            <person name="Preece J."/>
            <person name="Michelmore R."/>
        </authorList>
    </citation>
    <scope>NUCLEOTIDE SEQUENCE [LARGE SCALE GENOMIC DNA]</scope>
</reference>
<dbReference type="Proteomes" id="UP001163603">
    <property type="component" value="Chromosome 12"/>
</dbReference>
<name>A0ACC0XJZ4_9ROSI</name>